<proteinExistence type="predicted"/>
<dbReference type="AlphaFoldDB" id="A0A2D0NE96"/>
<comment type="caution">
    <text evidence="2">The sequence shown here is derived from an EMBL/GenBank/DDBJ whole genome shotgun (WGS) entry which is preliminary data.</text>
</comment>
<feature type="domain" description="Secretion system C-terminal sorting" evidence="1">
    <location>
        <begin position="528"/>
        <end position="599"/>
    </location>
</feature>
<dbReference type="Pfam" id="PF18962">
    <property type="entry name" value="Por_Secre_tail"/>
    <property type="match status" value="1"/>
</dbReference>
<protein>
    <recommendedName>
        <fullName evidence="1">Secretion system C-terminal sorting domain-containing protein</fullName>
    </recommendedName>
</protein>
<evidence type="ECO:0000313" key="3">
    <source>
        <dbReference type="Proteomes" id="UP000223913"/>
    </source>
</evidence>
<dbReference type="Proteomes" id="UP000223913">
    <property type="component" value="Unassembled WGS sequence"/>
</dbReference>
<sequence>MLNELSTTLTLNLFFIKIEFMQSKLFTQITLLLLTLGSLPMVAQTPFFTYDFSDETASLSDWTGGGENEGTETWKWSADPSRGGFLNFAAPTASNGYLYFDSDANGLNEHAVTLTSPIIDCSGQNQVFLEMYTQYVFYINDFSTVELGVSVDGGDFVYQDILEEVEAGNVFVTGQRVVAEIPDAINQSNVQIQIKWTGFFEYFLHIDDVALYNTAPILANDLAIRDVRHPSAYTTPLSQVDSMFFLGIAENIGADPQTNTHLRLTILDPEQNQVFQDSSDKTDMLAAGALDTLIIEQGFVPEAIGNYFVFESVVADEDDDFTGNNREIFTFEVSEDEFAVDDGDLQNVAAPAELNGDFWEGGNLYYVPNGAGYEAHEARFSVWSSGQTHIGKTATILLYKVAEDDEPGFTNSDVELVAFSSYTFQEADENFELINAPIYQDDGFTQGVALEDSTDYILLISLPEDIAIPYTYRNVIYDVSSVVRNGTDWFLGGFTGPIALVVRLGIREAEDPNAVQEPELADSRISSFPNPARDFYRINLDLENSSAVQLQLMSISGQIVMQREYAAIQQDRIDLDVSDLPAGAYLVKIRTEEGVKTLKLTKQ</sequence>
<evidence type="ECO:0000259" key="1">
    <source>
        <dbReference type="Pfam" id="PF18962"/>
    </source>
</evidence>
<dbReference type="NCBIfam" id="TIGR04183">
    <property type="entry name" value="Por_Secre_tail"/>
    <property type="match status" value="1"/>
</dbReference>
<organism evidence="2 3">
    <name type="scientific">Flavilitoribacter nigricans (strain ATCC 23147 / DSM 23189 / NBRC 102662 / NCIMB 1420 / SS-2)</name>
    <name type="common">Lewinella nigricans</name>
    <dbReference type="NCBI Taxonomy" id="1122177"/>
    <lineage>
        <taxon>Bacteria</taxon>
        <taxon>Pseudomonadati</taxon>
        <taxon>Bacteroidota</taxon>
        <taxon>Saprospiria</taxon>
        <taxon>Saprospirales</taxon>
        <taxon>Lewinellaceae</taxon>
        <taxon>Flavilitoribacter</taxon>
    </lineage>
</organism>
<dbReference type="Gene3D" id="2.60.120.200">
    <property type="match status" value="1"/>
</dbReference>
<gene>
    <name evidence="2" type="ORF">CRP01_10565</name>
</gene>
<dbReference type="OrthoDB" id="866189at2"/>
<dbReference type="InterPro" id="IPR026444">
    <property type="entry name" value="Secre_tail"/>
</dbReference>
<evidence type="ECO:0000313" key="2">
    <source>
        <dbReference type="EMBL" id="PHN06728.1"/>
    </source>
</evidence>
<keyword evidence="3" id="KW-1185">Reference proteome</keyword>
<name>A0A2D0NE96_FLAN2</name>
<dbReference type="EMBL" id="PDUD01000017">
    <property type="protein sequence ID" value="PHN06728.1"/>
    <property type="molecule type" value="Genomic_DNA"/>
</dbReference>
<reference evidence="2 3" key="1">
    <citation type="submission" date="2017-10" db="EMBL/GenBank/DDBJ databases">
        <title>The draft genome sequence of Lewinella nigricans NBRC 102662.</title>
        <authorList>
            <person name="Wang K."/>
        </authorList>
    </citation>
    <scope>NUCLEOTIDE SEQUENCE [LARGE SCALE GENOMIC DNA]</scope>
    <source>
        <strain evidence="2 3">NBRC 102662</strain>
    </source>
</reference>
<accession>A0A2D0NE96</accession>